<dbReference type="FunFam" id="1.25.70.10:FF:000001">
    <property type="entry name" value="Mitochondrial transcription termination factor-like"/>
    <property type="match status" value="1"/>
</dbReference>
<evidence type="ECO:0000313" key="4">
    <source>
        <dbReference type="EMBL" id="RZC82150.1"/>
    </source>
</evidence>
<reference evidence="4 5" key="1">
    <citation type="journal article" date="2018" name="Science">
        <title>The opium poppy genome and morphinan production.</title>
        <authorList>
            <person name="Guo L."/>
            <person name="Winzer T."/>
            <person name="Yang X."/>
            <person name="Li Y."/>
            <person name="Ning Z."/>
            <person name="He Z."/>
            <person name="Teodor R."/>
            <person name="Lu Y."/>
            <person name="Bowser T.A."/>
            <person name="Graham I.A."/>
            <person name="Ye K."/>
        </authorList>
    </citation>
    <scope>NUCLEOTIDE SEQUENCE [LARGE SCALE GENOMIC DNA]</scope>
    <source>
        <strain evidence="5">cv. HN1</strain>
        <tissue evidence="4">Leaves</tissue>
    </source>
</reference>
<keyword evidence="3" id="KW-0809">Transit peptide</keyword>
<dbReference type="GO" id="GO:0006353">
    <property type="term" value="P:DNA-templated transcription termination"/>
    <property type="evidence" value="ECO:0007669"/>
    <property type="project" value="UniProtKB-KW"/>
</dbReference>
<dbReference type="AlphaFoldDB" id="A0A4Y7LBX3"/>
<dbReference type="InterPro" id="IPR003690">
    <property type="entry name" value="MTERF"/>
</dbReference>
<evidence type="ECO:0000256" key="2">
    <source>
        <dbReference type="ARBA" id="ARBA00022472"/>
    </source>
</evidence>
<dbReference type="GO" id="GO:0003676">
    <property type="term" value="F:nucleic acid binding"/>
    <property type="evidence" value="ECO:0007669"/>
    <property type="project" value="InterPro"/>
</dbReference>
<keyword evidence="2" id="KW-0806">Transcription termination</keyword>
<dbReference type="Gene3D" id="1.25.70.10">
    <property type="entry name" value="Transcription termination factor 3, mitochondrial"/>
    <property type="match status" value="1"/>
</dbReference>
<keyword evidence="5" id="KW-1185">Reference proteome</keyword>
<dbReference type="PANTHER" id="PTHR13068:SF166">
    <property type="entry name" value="TRANSCRIPTION TERMINATION FACTOR MTERF15, MITOCHONDRIAL-LIKE"/>
    <property type="match status" value="1"/>
</dbReference>
<dbReference type="EMBL" id="CM010725">
    <property type="protein sequence ID" value="RZC82150.1"/>
    <property type="molecule type" value="Genomic_DNA"/>
</dbReference>
<dbReference type="Proteomes" id="UP000316621">
    <property type="component" value="Chromosome 11"/>
</dbReference>
<evidence type="ECO:0000313" key="5">
    <source>
        <dbReference type="Proteomes" id="UP000316621"/>
    </source>
</evidence>
<protein>
    <submittedName>
        <fullName evidence="4">Uncharacterized protein</fullName>
    </submittedName>
</protein>
<organism evidence="4 5">
    <name type="scientific">Papaver somniferum</name>
    <name type="common">Opium poppy</name>
    <dbReference type="NCBI Taxonomy" id="3469"/>
    <lineage>
        <taxon>Eukaryota</taxon>
        <taxon>Viridiplantae</taxon>
        <taxon>Streptophyta</taxon>
        <taxon>Embryophyta</taxon>
        <taxon>Tracheophyta</taxon>
        <taxon>Spermatophyta</taxon>
        <taxon>Magnoliopsida</taxon>
        <taxon>Ranunculales</taxon>
        <taxon>Papaveraceae</taxon>
        <taxon>Papaveroideae</taxon>
        <taxon>Papaver</taxon>
    </lineage>
</organism>
<name>A0A4Y7LBX3_PAPSO</name>
<keyword evidence="2" id="KW-0805">Transcription regulation</keyword>
<proteinExistence type="inferred from homology"/>
<comment type="similarity">
    <text evidence="1">Belongs to the mTERF family.</text>
</comment>
<dbReference type="Pfam" id="PF02536">
    <property type="entry name" value="mTERF"/>
    <property type="match status" value="1"/>
</dbReference>
<dbReference type="Gramene" id="RZC82150">
    <property type="protein sequence ID" value="RZC82150"/>
    <property type="gene ID" value="C5167_044937"/>
</dbReference>
<keyword evidence="2" id="KW-0804">Transcription</keyword>
<sequence length="397" mass="45783">MSHCQLKKVILNLELLRSAGVPQANTSKLLTPQPITFTGDADRFKEIVEKVKEMGFDPWKITFLIAIHGFASMSEANWIKKLDVYKRWGWSEDQIQSAFRKSPRCMMTYEKKIMAVMNFLVNDMGCDSSSIADSPKVLDCSLKERSLPRCSVIRILLFRGLIKDILSLRSLSVMANKSFLDKFVHDYELEVPELMKVFLGFMKSNCETSKRCILRAGYASIEKKDVYIGSVYCMATWRTGRLHGVARAAKADIRTYRKPHCGMGKLGFFLPLKVGSLSFAETRDWKIETCLKDEALAHPHYLMWSQELTAAFRQIEPHVYTFLNGNNALEIAKDSSFRGRPFLITLWVEFQRFKSLKPFFFPYKLHNAFSLTQHHLPLWPSMNAEKLKGQDETFKLR</sequence>
<gene>
    <name evidence="4" type="ORF">C5167_044937</name>
</gene>
<evidence type="ECO:0000256" key="3">
    <source>
        <dbReference type="ARBA" id="ARBA00022946"/>
    </source>
</evidence>
<evidence type="ECO:0000256" key="1">
    <source>
        <dbReference type="ARBA" id="ARBA00007692"/>
    </source>
</evidence>
<accession>A0A4Y7LBX3</accession>
<dbReference type="InterPro" id="IPR038538">
    <property type="entry name" value="MTERF_sf"/>
</dbReference>
<dbReference type="PANTHER" id="PTHR13068">
    <property type="entry name" value="CGI-12 PROTEIN-RELATED"/>
    <property type="match status" value="1"/>
</dbReference>